<dbReference type="SUPFAM" id="SSF51316">
    <property type="entry name" value="Mss4-like"/>
    <property type="match status" value="1"/>
</dbReference>
<keyword evidence="3" id="KW-0479">Metal-binding</keyword>
<dbReference type="EMBL" id="BDSP01000036">
    <property type="protein sequence ID" value="GAX11117.1"/>
    <property type="molecule type" value="Genomic_DNA"/>
</dbReference>
<dbReference type="InParanoid" id="A0A1Z5JAV2"/>
<accession>A0A1Z5JAV2</accession>
<feature type="domain" description="MsrB" evidence="4">
    <location>
        <begin position="104"/>
        <end position="233"/>
    </location>
</feature>
<dbReference type="OrthoDB" id="44061at2759"/>
<dbReference type="PROSITE" id="PS51790">
    <property type="entry name" value="MSRB"/>
    <property type="match status" value="1"/>
</dbReference>
<evidence type="ECO:0000256" key="3">
    <source>
        <dbReference type="RuleBase" id="RU365044"/>
    </source>
</evidence>
<name>A0A1Z5JAV2_FISSO</name>
<comment type="catalytic activity">
    <reaction evidence="3">
        <text>L-methionyl-[protein] + [thioredoxin]-disulfide + H2O = L-methionyl-(R)-S-oxide-[protein] + [thioredoxin]-dithiol</text>
        <dbReference type="Rhea" id="RHEA:24164"/>
        <dbReference type="Rhea" id="RHEA-COMP:10698"/>
        <dbReference type="Rhea" id="RHEA-COMP:10700"/>
        <dbReference type="Rhea" id="RHEA-COMP:12313"/>
        <dbReference type="Rhea" id="RHEA-COMP:12314"/>
        <dbReference type="ChEBI" id="CHEBI:15377"/>
        <dbReference type="ChEBI" id="CHEBI:16044"/>
        <dbReference type="ChEBI" id="CHEBI:29950"/>
        <dbReference type="ChEBI" id="CHEBI:45764"/>
        <dbReference type="ChEBI" id="CHEBI:50058"/>
        <dbReference type="EC" id="1.8.4.12"/>
    </reaction>
</comment>
<evidence type="ECO:0000259" key="4">
    <source>
        <dbReference type="PROSITE" id="PS51790"/>
    </source>
</evidence>
<dbReference type="GO" id="GO:0046872">
    <property type="term" value="F:metal ion binding"/>
    <property type="evidence" value="ECO:0007669"/>
    <property type="project" value="UniProtKB-KW"/>
</dbReference>
<comment type="caution">
    <text evidence="5">The sequence shown here is derived from an EMBL/GenBank/DDBJ whole genome shotgun (WGS) entry which is preliminary data.</text>
</comment>
<organism evidence="5 6">
    <name type="scientific">Fistulifera solaris</name>
    <name type="common">Oleaginous diatom</name>
    <dbReference type="NCBI Taxonomy" id="1519565"/>
    <lineage>
        <taxon>Eukaryota</taxon>
        <taxon>Sar</taxon>
        <taxon>Stramenopiles</taxon>
        <taxon>Ochrophyta</taxon>
        <taxon>Bacillariophyta</taxon>
        <taxon>Bacillariophyceae</taxon>
        <taxon>Bacillariophycidae</taxon>
        <taxon>Naviculales</taxon>
        <taxon>Naviculaceae</taxon>
        <taxon>Fistulifera</taxon>
    </lineage>
</organism>
<keyword evidence="3" id="KW-0732">Signal</keyword>
<evidence type="ECO:0000256" key="2">
    <source>
        <dbReference type="ARBA" id="ARBA00023002"/>
    </source>
</evidence>
<dbReference type="AlphaFoldDB" id="A0A1Z5JAV2"/>
<sequence>MYFPNRRINASVLLLCCVLGNYCTAFIPADVASRRSLSIIRAFQDPGEDEFSTLIDQNRRKLWLQGVTRTLSVGVLTAALFSWTRPVWAGTRSRTDGYPVQKSEEAWKEQLSEMQYFVLRQGGTERPGYSVLEKEKRPGVYKCAACSTELFASGDKFASGTGWPSFARGLMGVETENVDPITAKLSGAEFRCKTCGGHLGDVFQDGFLFVGTEAFKTGKRYCIDGAALVFESEDGSFLRGDIAAGQKEPDWLKPPKIASRSREDP</sequence>
<dbReference type="Pfam" id="PF01641">
    <property type="entry name" value="SelR"/>
    <property type="match status" value="1"/>
</dbReference>
<dbReference type="GO" id="GO:0030091">
    <property type="term" value="P:protein repair"/>
    <property type="evidence" value="ECO:0007669"/>
    <property type="project" value="InterPro"/>
</dbReference>
<evidence type="ECO:0000313" key="6">
    <source>
        <dbReference type="Proteomes" id="UP000198406"/>
    </source>
</evidence>
<dbReference type="NCBIfam" id="TIGR00357">
    <property type="entry name" value="peptide-methionine (R)-S-oxide reductase MsrB"/>
    <property type="match status" value="1"/>
</dbReference>
<reference evidence="5 6" key="1">
    <citation type="journal article" date="2015" name="Plant Cell">
        <title>Oil accumulation by the oleaginous diatom Fistulifera solaris as revealed by the genome and transcriptome.</title>
        <authorList>
            <person name="Tanaka T."/>
            <person name="Maeda Y."/>
            <person name="Veluchamy A."/>
            <person name="Tanaka M."/>
            <person name="Abida H."/>
            <person name="Marechal E."/>
            <person name="Bowler C."/>
            <person name="Muto M."/>
            <person name="Sunaga Y."/>
            <person name="Tanaka M."/>
            <person name="Yoshino T."/>
            <person name="Taniguchi T."/>
            <person name="Fukuda Y."/>
            <person name="Nemoto M."/>
            <person name="Matsumoto M."/>
            <person name="Wong P.S."/>
            <person name="Aburatani S."/>
            <person name="Fujibuchi W."/>
        </authorList>
    </citation>
    <scope>NUCLEOTIDE SEQUENCE [LARGE SCALE GENOMIC DNA]</scope>
    <source>
        <strain evidence="5 6">JPCC DA0580</strain>
    </source>
</reference>
<dbReference type="GO" id="GO:0006979">
    <property type="term" value="P:response to oxidative stress"/>
    <property type="evidence" value="ECO:0007669"/>
    <property type="project" value="InterPro"/>
</dbReference>
<keyword evidence="2 3" id="KW-0560">Oxidoreductase</keyword>
<dbReference type="GO" id="GO:0033743">
    <property type="term" value="F:peptide-methionine (R)-S-oxide reductase activity"/>
    <property type="evidence" value="ECO:0007669"/>
    <property type="project" value="UniProtKB-EC"/>
</dbReference>
<dbReference type="Gene3D" id="2.170.150.20">
    <property type="entry name" value="Peptide methionine sulfoxide reductase"/>
    <property type="match status" value="1"/>
</dbReference>
<protein>
    <recommendedName>
        <fullName evidence="3">Peptide-methionine (R)-S-oxide reductase</fullName>
        <ecNumber evidence="3">1.8.4.12</ecNumber>
    </recommendedName>
</protein>
<proteinExistence type="inferred from homology"/>
<dbReference type="Proteomes" id="UP000198406">
    <property type="component" value="Unassembled WGS sequence"/>
</dbReference>
<gene>
    <name evidence="5" type="ORF">FisN_9Hh208</name>
</gene>
<dbReference type="InterPro" id="IPR011057">
    <property type="entry name" value="Mss4-like_sf"/>
</dbReference>
<dbReference type="EC" id="1.8.4.12" evidence="3"/>
<evidence type="ECO:0000256" key="1">
    <source>
        <dbReference type="ARBA" id="ARBA00007174"/>
    </source>
</evidence>
<evidence type="ECO:0000313" key="5">
    <source>
        <dbReference type="EMBL" id="GAX11117.1"/>
    </source>
</evidence>
<dbReference type="GO" id="GO:0005737">
    <property type="term" value="C:cytoplasm"/>
    <property type="evidence" value="ECO:0007669"/>
    <property type="project" value="TreeGrafter"/>
</dbReference>
<comment type="similarity">
    <text evidence="1 3">Belongs to the MsrB Met sulfoxide reductase family.</text>
</comment>
<keyword evidence="3" id="KW-0862">Zinc</keyword>
<dbReference type="InterPro" id="IPR028427">
    <property type="entry name" value="Met_Sox_Rdtase_MsrB"/>
</dbReference>
<dbReference type="PANTHER" id="PTHR10173">
    <property type="entry name" value="METHIONINE SULFOXIDE REDUCTASE"/>
    <property type="match status" value="1"/>
</dbReference>
<dbReference type="InterPro" id="IPR002579">
    <property type="entry name" value="Met_Sox_Rdtase_MsrB_dom"/>
</dbReference>
<comment type="cofactor">
    <cofactor evidence="3">
        <name>Zn(2+)</name>
        <dbReference type="ChEBI" id="CHEBI:29105"/>
    </cofactor>
    <text evidence="3">Binds 1 zinc ion per subunit.</text>
</comment>
<feature type="signal peptide" evidence="3">
    <location>
        <begin position="1"/>
        <end position="25"/>
    </location>
</feature>
<feature type="chain" id="PRO_5015798769" description="Peptide-methionine (R)-S-oxide reductase" evidence="3">
    <location>
        <begin position="26"/>
        <end position="265"/>
    </location>
</feature>
<keyword evidence="6" id="KW-1185">Reference proteome</keyword>
<dbReference type="PANTHER" id="PTHR10173:SF57">
    <property type="entry name" value="PEPTIDE-METHIONINE (R)-S-OXIDE REDUCTASE"/>
    <property type="match status" value="1"/>
</dbReference>